<dbReference type="InterPro" id="IPR002401">
    <property type="entry name" value="Cyt_P450_E_grp-I"/>
</dbReference>
<keyword evidence="6 8" id="KW-0408">Iron</keyword>
<protein>
    <submittedName>
        <fullName evidence="10">Cytochrome P450</fullName>
    </submittedName>
</protein>
<evidence type="ECO:0000256" key="9">
    <source>
        <dbReference type="RuleBase" id="RU000461"/>
    </source>
</evidence>
<name>A0A5N6GTL3_ASPFL</name>
<evidence type="ECO:0000256" key="4">
    <source>
        <dbReference type="ARBA" id="ARBA00022723"/>
    </source>
</evidence>
<evidence type="ECO:0000256" key="5">
    <source>
        <dbReference type="ARBA" id="ARBA00023002"/>
    </source>
</evidence>
<evidence type="ECO:0000256" key="6">
    <source>
        <dbReference type="ARBA" id="ARBA00023004"/>
    </source>
</evidence>
<sequence>MLVVSLLLGLTGLYIIRWTLGERKTLKRLPPGPTSKPVIGNLLDLPSPGTPDWLHWLKHKELYGPISSVTIFGQTIVILNDRQTVIDLMEKRSGLHSSRPQLPIAEITDWDDTLGLIPYNSRFRAYRKALHQEMGTPASILKYHDIIDMETHRLLFRILENPEDLVQHIRKEAGSIILRVGYGYVTEPHARDPLVDLVDKAMEDFSQLVLPGAWLVNFIPMLKYLPSWFPGNGWQETAKAYKKRVTAMRDVPYTFVQRQIKKQNHVPSYVSSLLEQGNVEPGSEEEIVAKWSAQSLYGGGAETSVSSLACFFQAMVLNPNVQKRAQEEIDRVVGTSRLPDMSDRENLPYINAVVKEVLRWHPVTPLGVTHAASEDDTYNGYFIPKGSILVSNIWCVGHLCISPVLSVEYRAIAHDPELYHDATEFKPERFLGVNGRTPEYDPHLLSFGFGRRICPGQHLAAANLYLAIARSLAVFDITHRVKNGKEVPVTPEFTTGIISHPAPFELSIRVRSPEHEKLIRAVEKSYPWEKSHAEELQLKI</sequence>
<keyword evidence="4 8" id="KW-0479">Metal-binding</keyword>
<feature type="binding site" description="axial binding residue" evidence="8">
    <location>
        <position position="454"/>
    </location>
    <ligand>
        <name>heme</name>
        <dbReference type="ChEBI" id="CHEBI:30413"/>
    </ligand>
    <ligandPart>
        <name>Fe</name>
        <dbReference type="ChEBI" id="CHEBI:18248"/>
    </ligandPart>
</feature>
<organism evidence="10">
    <name type="scientific">Aspergillus flavus</name>
    <dbReference type="NCBI Taxonomy" id="5059"/>
    <lineage>
        <taxon>Eukaryota</taxon>
        <taxon>Fungi</taxon>
        <taxon>Dikarya</taxon>
        <taxon>Ascomycota</taxon>
        <taxon>Pezizomycotina</taxon>
        <taxon>Eurotiomycetes</taxon>
        <taxon>Eurotiomycetidae</taxon>
        <taxon>Eurotiales</taxon>
        <taxon>Aspergillaceae</taxon>
        <taxon>Aspergillus</taxon>
        <taxon>Aspergillus subgen. Circumdati</taxon>
    </lineage>
</organism>
<dbReference type="PANTHER" id="PTHR46300:SF7">
    <property type="entry name" value="P450, PUTATIVE (EUROFUNG)-RELATED"/>
    <property type="match status" value="1"/>
</dbReference>
<keyword evidence="7 9" id="KW-0503">Monooxygenase</keyword>
<accession>A0A5N6GTL3</accession>
<dbReference type="SUPFAM" id="SSF48264">
    <property type="entry name" value="Cytochrome P450"/>
    <property type="match status" value="1"/>
</dbReference>
<dbReference type="InterPro" id="IPR036396">
    <property type="entry name" value="Cyt_P450_sf"/>
</dbReference>
<evidence type="ECO:0000256" key="7">
    <source>
        <dbReference type="ARBA" id="ARBA00023033"/>
    </source>
</evidence>
<proteinExistence type="inferred from homology"/>
<dbReference type="GO" id="GO:0005506">
    <property type="term" value="F:iron ion binding"/>
    <property type="evidence" value="ECO:0007669"/>
    <property type="project" value="InterPro"/>
</dbReference>
<comment type="cofactor">
    <cofactor evidence="1 8">
        <name>heme</name>
        <dbReference type="ChEBI" id="CHEBI:30413"/>
    </cofactor>
</comment>
<dbReference type="InterPro" id="IPR050364">
    <property type="entry name" value="Cytochrome_P450_fung"/>
</dbReference>
<dbReference type="Pfam" id="PF00067">
    <property type="entry name" value="p450"/>
    <property type="match status" value="2"/>
</dbReference>
<dbReference type="AlphaFoldDB" id="A0A5N6GTL3"/>
<evidence type="ECO:0000256" key="8">
    <source>
        <dbReference type="PIRSR" id="PIRSR602401-1"/>
    </source>
</evidence>
<dbReference type="InterPro" id="IPR017972">
    <property type="entry name" value="Cyt_P450_CS"/>
</dbReference>
<dbReference type="Gene3D" id="1.10.630.10">
    <property type="entry name" value="Cytochrome P450"/>
    <property type="match status" value="1"/>
</dbReference>
<evidence type="ECO:0000256" key="1">
    <source>
        <dbReference type="ARBA" id="ARBA00001971"/>
    </source>
</evidence>
<keyword evidence="3 8" id="KW-0349">Heme</keyword>
<keyword evidence="5 9" id="KW-0560">Oxidoreductase</keyword>
<dbReference type="PRINTS" id="PR00385">
    <property type="entry name" value="P450"/>
</dbReference>
<evidence type="ECO:0000256" key="2">
    <source>
        <dbReference type="ARBA" id="ARBA00010617"/>
    </source>
</evidence>
<evidence type="ECO:0000256" key="3">
    <source>
        <dbReference type="ARBA" id="ARBA00022617"/>
    </source>
</evidence>
<dbReference type="GO" id="GO:0016705">
    <property type="term" value="F:oxidoreductase activity, acting on paired donors, with incorporation or reduction of molecular oxygen"/>
    <property type="evidence" value="ECO:0007669"/>
    <property type="project" value="InterPro"/>
</dbReference>
<comment type="similarity">
    <text evidence="2 9">Belongs to the cytochrome P450 family.</text>
</comment>
<dbReference type="InterPro" id="IPR001128">
    <property type="entry name" value="Cyt_P450"/>
</dbReference>
<dbReference type="EMBL" id="ML734621">
    <property type="protein sequence ID" value="KAB8244854.1"/>
    <property type="molecule type" value="Genomic_DNA"/>
</dbReference>
<dbReference type="VEuPathDB" id="FungiDB:F9C07_1489157"/>
<gene>
    <name evidence="10" type="ORF">BDV35DRAFT_280462</name>
</gene>
<dbReference type="CDD" id="cd11065">
    <property type="entry name" value="CYP64-like"/>
    <property type="match status" value="1"/>
</dbReference>
<dbReference type="VEuPathDB" id="FungiDB:AFLA_001769"/>
<dbReference type="GO" id="GO:0020037">
    <property type="term" value="F:heme binding"/>
    <property type="evidence" value="ECO:0007669"/>
    <property type="project" value="InterPro"/>
</dbReference>
<reference evidence="10" key="1">
    <citation type="submission" date="2019-04" db="EMBL/GenBank/DDBJ databases">
        <title>Friends and foes A comparative genomics study of 23 Aspergillus species from section Flavi.</title>
        <authorList>
            <consortium name="DOE Joint Genome Institute"/>
            <person name="Kjaerbolling I."/>
            <person name="Vesth T."/>
            <person name="Frisvad J.C."/>
            <person name="Nybo J.L."/>
            <person name="Theobald S."/>
            <person name="Kildgaard S."/>
            <person name="Isbrandt T."/>
            <person name="Kuo A."/>
            <person name="Sato A."/>
            <person name="Lyhne E.K."/>
            <person name="Kogle M.E."/>
            <person name="Wiebenga A."/>
            <person name="Kun R.S."/>
            <person name="Lubbers R.J."/>
            <person name="Makela M.R."/>
            <person name="Barry K."/>
            <person name="Chovatia M."/>
            <person name="Clum A."/>
            <person name="Daum C."/>
            <person name="Haridas S."/>
            <person name="He G."/>
            <person name="LaButti K."/>
            <person name="Lipzen A."/>
            <person name="Mondo S."/>
            <person name="Riley R."/>
            <person name="Salamov A."/>
            <person name="Simmons B.A."/>
            <person name="Magnuson J.K."/>
            <person name="Henrissat B."/>
            <person name="Mortensen U.H."/>
            <person name="Larsen T.O."/>
            <person name="Devries R.P."/>
            <person name="Grigoriev I.V."/>
            <person name="Machida M."/>
            <person name="Baker S.E."/>
            <person name="Andersen M.R."/>
        </authorList>
    </citation>
    <scope>NUCLEOTIDE SEQUENCE [LARGE SCALE GENOMIC DNA]</scope>
    <source>
        <strain evidence="10">CBS 121.62</strain>
    </source>
</reference>
<evidence type="ECO:0000313" key="10">
    <source>
        <dbReference type="EMBL" id="KAB8244854.1"/>
    </source>
</evidence>
<dbReference type="PROSITE" id="PS00086">
    <property type="entry name" value="CYTOCHROME_P450"/>
    <property type="match status" value="1"/>
</dbReference>
<dbReference type="PANTHER" id="PTHR46300">
    <property type="entry name" value="P450, PUTATIVE (EUROFUNG)-RELATED-RELATED"/>
    <property type="match status" value="1"/>
</dbReference>
<dbReference type="Proteomes" id="UP000325434">
    <property type="component" value="Unassembled WGS sequence"/>
</dbReference>
<dbReference type="GO" id="GO:0004497">
    <property type="term" value="F:monooxygenase activity"/>
    <property type="evidence" value="ECO:0007669"/>
    <property type="project" value="UniProtKB-KW"/>
</dbReference>
<dbReference type="PRINTS" id="PR00463">
    <property type="entry name" value="EP450I"/>
</dbReference>